<feature type="compositionally biased region" description="Acidic residues" evidence="1">
    <location>
        <begin position="238"/>
        <end position="262"/>
    </location>
</feature>
<feature type="compositionally biased region" description="Basic and acidic residues" evidence="1">
    <location>
        <begin position="369"/>
        <end position="382"/>
    </location>
</feature>
<feature type="compositionally biased region" description="Basic and acidic residues" evidence="1">
    <location>
        <begin position="305"/>
        <end position="322"/>
    </location>
</feature>
<evidence type="ECO:0000313" key="3">
    <source>
        <dbReference type="Proteomes" id="UP000261580"/>
    </source>
</evidence>
<dbReference type="Ensembl" id="ENSNBRT00000028205.1">
    <property type="protein sequence ID" value="ENSNBRP00000027487.1"/>
    <property type="gene ID" value="ENSNBRG00000020927.1"/>
</dbReference>
<feature type="compositionally biased region" description="Basic and acidic residues" evidence="1">
    <location>
        <begin position="100"/>
        <end position="122"/>
    </location>
</feature>
<feature type="compositionally biased region" description="Gly residues" evidence="1">
    <location>
        <begin position="338"/>
        <end position="348"/>
    </location>
</feature>
<feature type="region of interest" description="Disordered" evidence="1">
    <location>
        <begin position="234"/>
        <end position="382"/>
    </location>
</feature>
<dbReference type="STRING" id="32507.ENSNBRP00000027487"/>
<sequence length="398" mass="44846">MNSFFSGMANGPSRSEHLEKDAQIWERPWTLEEMRQNSANWSLAADSGLFLFLQDFSQRMLSKTHEIEKQLDSLIRDTKTTDKNVILAVSRVYDEEVEETVPKTEASEKKPEQEKSREQKEAELIPKMQEAVNYGLKVLESAFEHLDIKAGNSDSEDEEVSDRADAILEPKDLYVDRPLPYLIGSQAFMEQDDVGLGDLSSDEMSVDSDRDSVIESEDDKEEVISFSHCFTKSSMVSYEDDEEDDEDSDIFGESDKEDDEDTQNTGPSSFADELAARIKGEPFNKPEGDRACESSLASKKKSKSRKEPKPEDSDDMFKPPKMEDDDDEEDDEFSPFGGKSGLFSGGKGLFDDDDEGDLFSEAPKPAVSQEKKAVNESVKSTEESAGKRTIYIKYLQMF</sequence>
<dbReference type="OMA" id="PEDSDDM"/>
<reference evidence="2" key="1">
    <citation type="submission" date="2025-08" db="UniProtKB">
        <authorList>
            <consortium name="Ensembl"/>
        </authorList>
    </citation>
    <scope>IDENTIFICATION</scope>
</reference>
<dbReference type="GeneTree" id="ENSGT00940000153997"/>
<protein>
    <submittedName>
        <fullName evidence="2">WASH complex subunit 2C</fullName>
    </submittedName>
</protein>
<feature type="compositionally biased region" description="Acidic residues" evidence="1">
    <location>
        <begin position="323"/>
        <end position="333"/>
    </location>
</feature>
<dbReference type="Proteomes" id="UP000261580">
    <property type="component" value="Unassembled WGS sequence"/>
</dbReference>
<evidence type="ECO:0000256" key="1">
    <source>
        <dbReference type="SAM" id="MobiDB-lite"/>
    </source>
</evidence>
<accession>A0A3Q4IA92</accession>
<feature type="region of interest" description="Disordered" evidence="1">
    <location>
        <begin position="1"/>
        <end position="20"/>
    </location>
</feature>
<dbReference type="Bgee" id="ENSNBRG00000020927">
    <property type="expression patterns" value="Expressed in liver and 7 other cell types or tissues"/>
</dbReference>
<name>A0A3Q4IA92_NEOBR</name>
<keyword evidence="3" id="KW-1185">Reference proteome</keyword>
<reference evidence="2" key="2">
    <citation type="submission" date="2025-09" db="UniProtKB">
        <authorList>
            <consortium name="Ensembl"/>
        </authorList>
    </citation>
    <scope>IDENTIFICATION</scope>
</reference>
<organism evidence="2 3">
    <name type="scientific">Neolamprologus brichardi</name>
    <name type="common">Fairy cichlid</name>
    <name type="synonym">Lamprologus brichardi</name>
    <dbReference type="NCBI Taxonomy" id="32507"/>
    <lineage>
        <taxon>Eukaryota</taxon>
        <taxon>Metazoa</taxon>
        <taxon>Chordata</taxon>
        <taxon>Craniata</taxon>
        <taxon>Vertebrata</taxon>
        <taxon>Euteleostomi</taxon>
        <taxon>Actinopterygii</taxon>
        <taxon>Neopterygii</taxon>
        <taxon>Teleostei</taxon>
        <taxon>Neoteleostei</taxon>
        <taxon>Acanthomorphata</taxon>
        <taxon>Ovalentaria</taxon>
        <taxon>Cichlomorphae</taxon>
        <taxon>Cichliformes</taxon>
        <taxon>Cichlidae</taxon>
        <taxon>African cichlids</taxon>
        <taxon>Pseudocrenilabrinae</taxon>
        <taxon>Lamprologini</taxon>
        <taxon>Neolamprologus</taxon>
    </lineage>
</organism>
<feature type="compositionally biased region" description="Basic and acidic residues" evidence="1">
    <location>
        <begin position="274"/>
        <end position="292"/>
    </location>
</feature>
<evidence type="ECO:0000313" key="2">
    <source>
        <dbReference type="Ensembl" id="ENSNBRP00000027487.1"/>
    </source>
</evidence>
<feature type="compositionally biased region" description="Acidic residues" evidence="1">
    <location>
        <begin position="194"/>
        <end position="206"/>
    </location>
</feature>
<feature type="region of interest" description="Disordered" evidence="1">
    <location>
        <begin position="97"/>
        <end position="122"/>
    </location>
</feature>
<feature type="region of interest" description="Disordered" evidence="1">
    <location>
        <begin position="194"/>
        <end position="221"/>
    </location>
</feature>
<dbReference type="AlphaFoldDB" id="A0A3Q4IA92"/>
<proteinExistence type="predicted"/>